<evidence type="ECO:0000313" key="1">
    <source>
        <dbReference type="EMBL" id="MET8431760.1"/>
    </source>
</evidence>
<dbReference type="RefSeq" id="WP_356708387.1">
    <property type="nucleotide sequence ID" value="NZ_JBEXIP010000001.1"/>
</dbReference>
<protein>
    <recommendedName>
        <fullName evidence="3">TniQ protein</fullName>
    </recommendedName>
</protein>
<gene>
    <name evidence="1" type="ORF">ABZV61_02960</name>
</gene>
<accession>A0ABV2U1R7</accession>
<reference evidence="1 2" key="1">
    <citation type="submission" date="2024-06" db="EMBL/GenBank/DDBJ databases">
        <title>The Natural Products Discovery Center: Release of the First 8490 Sequenced Strains for Exploring Actinobacteria Biosynthetic Diversity.</title>
        <authorList>
            <person name="Kalkreuter E."/>
            <person name="Kautsar S.A."/>
            <person name="Yang D."/>
            <person name="Bader C.D."/>
            <person name="Teijaro C.N."/>
            <person name="Fluegel L."/>
            <person name="Davis C.M."/>
            <person name="Simpson J.R."/>
            <person name="Lauterbach L."/>
            <person name="Steele A.D."/>
            <person name="Gui C."/>
            <person name="Meng S."/>
            <person name="Li G."/>
            <person name="Viehrig K."/>
            <person name="Ye F."/>
            <person name="Su P."/>
            <person name="Kiefer A.F."/>
            <person name="Nichols A."/>
            <person name="Cepeda A.J."/>
            <person name="Yan W."/>
            <person name="Fan B."/>
            <person name="Jiang Y."/>
            <person name="Adhikari A."/>
            <person name="Zheng C.-J."/>
            <person name="Schuster L."/>
            <person name="Cowan T.M."/>
            <person name="Smanski M.J."/>
            <person name="Chevrette M.G."/>
            <person name="De Carvalho L.P.S."/>
            <person name="Shen B."/>
        </authorList>
    </citation>
    <scope>NUCLEOTIDE SEQUENCE [LARGE SCALE GENOMIC DNA]</scope>
    <source>
        <strain evidence="1 2">NPDC005137</strain>
    </source>
</reference>
<dbReference type="EMBL" id="JBEXIP010000001">
    <property type="protein sequence ID" value="MET8431760.1"/>
    <property type="molecule type" value="Genomic_DNA"/>
</dbReference>
<evidence type="ECO:0008006" key="3">
    <source>
        <dbReference type="Google" id="ProtNLM"/>
    </source>
</evidence>
<name>A0ABV2U1R7_9ACTN</name>
<dbReference type="Proteomes" id="UP001550044">
    <property type="component" value="Unassembled WGS sequence"/>
</dbReference>
<sequence length="356" mass="40530">MLLPRLPDPVPPAQHEIAASYIGRLARLHGLDINTLWRCVTDRETSGGMRRVVVPERLAAITGRTTHALAGALPELRNPQPDWAMFRHHPQPGCRHCDAKHPGGEVIRVLPHHRYVCTRHRLWLCPSDADGHTTPLNALPEIVQAQRRHLRIMRRHGWAVTYDAVLTALLICGQLWSLPENGNGEARHDWVRRASILIPPGTAVSAFSVARLCAVVYPEAVALASLFASPYWRQQAQKATWNRHLFNAEIARRLRHPNYSSKEDDNDPISHWANMNARRPPLAPIYVHDQERNLRKPALSPATQLVQQRRAQAFDASRRAGEALVAHRYLATVFRRAWDPMRKHELLPNGDNYYRL</sequence>
<proteinExistence type="predicted"/>
<keyword evidence="2" id="KW-1185">Reference proteome</keyword>
<evidence type="ECO:0000313" key="2">
    <source>
        <dbReference type="Proteomes" id="UP001550044"/>
    </source>
</evidence>
<comment type="caution">
    <text evidence="1">The sequence shown here is derived from an EMBL/GenBank/DDBJ whole genome shotgun (WGS) entry which is preliminary data.</text>
</comment>
<organism evidence="1 2">
    <name type="scientific">Streptomyces sp. 900116325</name>
    <dbReference type="NCBI Taxonomy" id="3154295"/>
    <lineage>
        <taxon>Bacteria</taxon>
        <taxon>Bacillati</taxon>
        <taxon>Actinomycetota</taxon>
        <taxon>Actinomycetes</taxon>
        <taxon>Kitasatosporales</taxon>
        <taxon>Streptomycetaceae</taxon>
        <taxon>Streptomyces</taxon>
    </lineage>
</organism>